<evidence type="ECO:0000256" key="2">
    <source>
        <dbReference type="ARBA" id="ARBA00022741"/>
    </source>
</evidence>
<keyword evidence="6" id="KW-1185">Reference proteome</keyword>
<accession>A0A1E7FHF6</accession>
<dbReference type="InterPro" id="IPR000850">
    <property type="entry name" value="Adenylat/UMP-CMP_kin"/>
</dbReference>
<dbReference type="InParanoid" id="A0A1E7FHF6"/>
<dbReference type="AlphaFoldDB" id="A0A1E7FHF6"/>
<dbReference type="GO" id="GO:0005524">
    <property type="term" value="F:ATP binding"/>
    <property type="evidence" value="ECO:0007669"/>
    <property type="project" value="InterPro"/>
</dbReference>
<evidence type="ECO:0000256" key="3">
    <source>
        <dbReference type="ARBA" id="ARBA00022777"/>
    </source>
</evidence>
<dbReference type="GO" id="GO:0016787">
    <property type="term" value="F:hydrolase activity"/>
    <property type="evidence" value="ECO:0007669"/>
    <property type="project" value="UniProtKB-KW"/>
</dbReference>
<dbReference type="GO" id="GO:0006139">
    <property type="term" value="P:nucleobase-containing compound metabolic process"/>
    <property type="evidence" value="ECO:0007669"/>
    <property type="project" value="InterPro"/>
</dbReference>
<protein>
    <submittedName>
        <fullName evidence="5">p-loop containing nucleoside triphosphate hydrolase protein</fullName>
    </submittedName>
</protein>
<sequence length="185" mass="20596">VLLVGGPGSGKGVLSERLVKECGIVHISSGDLLREEVDRDTPLGREVKEIMVRGDLVSSAVIVTLMRRKMRQPQNAGKRVLLDGFPRSLQNAADLVEICGEPELALHLRCEDTTLLERILHRKEEALLDDQNGGGRDDDNIKTALKRLRNYHKYLHVTMDWLSGNRVPVVNIDCSGSPEQVWGQL</sequence>
<dbReference type="Gene3D" id="3.40.50.300">
    <property type="entry name" value="P-loop containing nucleotide triphosphate hydrolases"/>
    <property type="match status" value="1"/>
</dbReference>
<evidence type="ECO:0000313" key="5">
    <source>
        <dbReference type="EMBL" id="OEU17598.1"/>
    </source>
</evidence>
<dbReference type="EMBL" id="KV784357">
    <property type="protein sequence ID" value="OEU17598.1"/>
    <property type="molecule type" value="Genomic_DNA"/>
</dbReference>
<dbReference type="Pfam" id="PF00406">
    <property type="entry name" value="ADK"/>
    <property type="match status" value="1"/>
</dbReference>
<evidence type="ECO:0000256" key="1">
    <source>
        <dbReference type="ARBA" id="ARBA00022679"/>
    </source>
</evidence>
<dbReference type="InterPro" id="IPR027417">
    <property type="entry name" value="P-loop_NTPase"/>
</dbReference>
<dbReference type="PROSITE" id="PS00113">
    <property type="entry name" value="ADENYLATE_KINASE"/>
    <property type="match status" value="1"/>
</dbReference>
<dbReference type="CDD" id="cd01428">
    <property type="entry name" value="ADK"/>
    <property type="match status" value="1"/>
</dbReference>
<dbReference type="OrthoDB" id="442176at2759"/>
<dbReference type="PANTHER" id="PTHR23359">
    <property type="entry name" value="NUCLEOTIDE KINASE"/>
    <property type="match status" value="1"/>
</dbReference>
<keyword evidence="2" id="KW-0547">Nucleotide-binding</keyword>
<evidence type="ECO:0000313" key="6">
    <source>
        <dbReference type="Proteomes" id="UP000095751"/>
    </source>
</evidence>
<feature type="non-terminal residue" evidence="5">
    <location>
        <position position="1"/>
    </location>
</feature>
<dbReference type="KEGG" id="fcy:FRACYDRAFT_143564"/>
<organism evidence="5 6">
    <name type="scientific">Fragilariopsis cylindrus CCMP1102</name>
    <dbReference type="NCBI Taxonomy" id="635003"/>
    <lineage>
        <taxon>Eukaryota</taxon>
        <taxon>Sar</taxon>
        <taxon>Stramenopiles</taxon>
        <taxon>Ochrophyta</taxon>
        <taxon>Bacillariophyta</taxon>
        <taxon>Bacillariophyceae</taxon>
        <taxon>Bacillariophycidae</taxon>
        <taxon>Bacillariales</taxon>
        <taxon>Bacillariaceae</taxon>
        <taxon>Fragilariopsis</taxon>
    </lineage>
</organism>
<feature type="non-terminal residue" evidence="5">
    <location>
        <position position="185"/>
    </location>
</feature>
<gene>
    <name evidence="5" type="ORF">FRACYDRAFT_143564</name>
</gene>
<keyword evidence="3 4" id="KW-0418">Kinase</keyword>
<dbReference type="Proteomes" id="UP000095751">
    <property type="component" value="Unassembled WGS sequence"/>
</dbReference>
<dbReference type="SUPFAM" id="SSF52540">
    <property type="entry name" value="P-loop containing nucleoside triphosphate hydrolases"/>
    <property type="match status" value="1"/>
</dbReference>
<keyword evidence="5" id="KW-0378">Hydrolase</keyword>
<name>A0A1E7FHF6_9STRA</name>
<keyword evidence="1 4" id="KW-0808">Transferase</keyword>
<dbReference type="GO" id="GO:0019205">
    <property type="term" value="F:nucleobase-containing compound kinase activity"/>
    <property type="evidence" value="ECO:0007669"/>
    <property type="project" value="InterPro"/>
</dbReference>
<reference evidence="5 6" key="1">
    <citation type="submission" date="2016-09" db="EMBL/GenBank/DDBJ databases">
        <title>Extensive genetic diversity and differential bi-allelic expression allows diatom success in the polar Southern Ocean.</title>
        <authorList>
            <consortium name="DOE Joint Genome Institute"/>
            <person name="Mock T."/>
            <person name="Otillar R.P."/>
            <person name="Strauss J."/>
            <person name="Dupont C."/>
            <person name="Frickenhaus S."/>
            <person name="Maumus F."/>
            <person name="Mcmullan M."/>
            <person name="Sanges R."/>
            <person name="Schmutz J."/>
            <person name="Toseland A."/>
            <person name="Valas R."/>
            <person name="Veluchamy A."/>
            <person name="Ward B.J."/>
            <person name="Allen A."/>
            <person name="Barry K."/>
            <person name="Falciatore A."/>
            <person name="Ferrante M."/>
            <person name="Fortunato A.E."/>
            <person name="Gloeckner G."/>
            <person name="Gruber A."/>
            <person name="Hipkin R."/>
            <person name="Janech M."/>
            <person name="Kroth P."/>
            <person name="Leese F."/>
            <person name="Lindquist E."/>
            <person name="Lyon B.R."/>
            <person name="Martin J."/>
            <person name="Mayer C."/>
            <person name="Parker M."/>
            <person name="Quesneville H."/>
            <person name="Raymond J."/>
            <person name="Uhlig C."/>
            <person name="Valentin K.U."/>
            <person name="Worden A.Z."/>
            <person name="Armbrust E.V."/>
            <person name="Bowler C."/>
            <person name="Green B."/>
            <person name="Moulton V."/>
            <person name="Van Oosterhout C."/>
            <person name="Grigoriev I."/>
        </authorList>
    </citation>
    <scope>NUCLEOTIDE SEQUENCE [LARGE SCALE GENOMIC DNA]</scope>
    <source>
        <strain evidence="5 6">CCMP1102</strain>
    </source>
</reference>
<dbReference type="InterPro" id="IPR033690">
    <property type="entry name" value="Adenylat_kinase_CS"/>
</dbReference>
<comment type="similarity">
    <text evidence="4">Belongs to the adenylate kinase family.</text>
</comment>
<proteinExistence type="inferred from homology"/>
<dbReference type="PRINTS" id="PR00094">
    <property type="entry name" value="ADENYLTKNASE"/>
</dbReference>
<dbReference type="HAMAP" id="MF_00235">
    <property type="entry name" value="Adenylate_kinase_Adk"/>
    <property type="match status" value="1"/>
</dbReference>
<evidence type="ECO:0000256" key="4">
    <source>
        <dbReference type="RuleBase" id="RU003330"/>
    </source>
</evidence>